<feature type="transmembrane region" description="Helical" evidence="9">
    <location>
        <begin position="397"/>
        <end position="419"/>
    </location>
</feature>
<sequence length="492" mass="53683">MIKLQQRKRQLDIFWLLMGGVASIVGLALLVPFADSLLWHEEKSWAFLVPAVLSLALGLGFGWLGRDHKRQINVWEGALFMVLVWPLLSVLGMMPYVLSGVLTSPVDAFFESVAAITTTGLSCLDYARSDMARSLVLWHSIMNWLGGLNFIIILSTVLPQVSGCFGLTLSARQSIFFSPVWNKMAESARQGFGVYTALTGLSFALYLLAGLDPFAALTQSMVTLSSSGSADPGYFIAYDSIALELAAGISMLLSGLNPLLCWKVWDRLSFRLMLRDTELQAYAGLFLASGVLVAWNLCRSGVYDAAESLRYGLFQTAAFLSTGGFVSAPCWDWPDFSRLVLFVLVFVGGCIGSAGGGLKVMRLLVLMRMGVTEVRHTLHPHMVVSIKIDGLPVPMKIVGRILSFFFLFLSIFIVSTLVISLSGISLMQAMGVAAGCLTSAGSTADLFGIMSFAEAPDWMELFCAFIMIIGRIELFSFFVLLDGGIRSVGRHW</sequence>
<feature type="transmembrane region" description="Helical" evidence="9">
    <location>
        <begin position="279"/>
        <end position="297"/>
    </location>
</feature>
<evidence type="ECO:0000256" key="3">
    <source>
        <dbReference type="ARBA" id="ARBA00022448"/>
    </source>
</evidence>
<protein>
    <submittedName>
        <fullName evidence="10">Trk system potassium uptake protein trkG</fullName>
    </submittedName>
</protein>
<keyword evidence="5 9" id="KW-0812">Transmembrane</keyword>
<proteinExistence type="inferred from homology"/>
<evidence type="ECO:0000256" key="1">
    <source>
        <dbReference type="ARBA" id="ARBA00004651"/>
    </source>
</evidence>
<dbReference type="OrthoDB" id="9810952at2"/>
<evidence type="ECO:0000313" key="10">
    <source>
        <dbReference type="EMBL" id="CUN79617.1"/>
    </source>
</evidence>
<feature type="transmembrane region" description="Helical" evidence="9">
    <location>
        <begin position="339"/>
        <end position="358"/>
    </location>
</feature>
<dbReference type="GO" id="GO:0008324">
    <property type="term" value="F:monoatomic cation transmembrane transporter activity"/>
    <property type="evidence" value="ECO:0007669"/>
    <property type="project" value="InterPro"/>
</dbReference>
<evidence type="ECO:0000313" key="11">
    <source>
        <dbReference type="Proteomes" id="UP000095546"/>
    </source>
</evidence>
<feature type="transmembrane region" description="Helical" evidence="9">
    <location>
        <begin position="12"/>
        <end position="33"/>
    </location>
</feature>
<dbReference type="AlphaFoldDB" id="A0A173ZUE0"/>
<feature type="transmembrane region" description="Helical" evidence="9">
    <location>
        <begin position="144"/>
        <end position="171"/>
    </location>
</feature>
<gene>
    <name evidence="10" type="primary">trkG_2</name>
    <name evidence="10" type="ORF">ERS852385_01389</name>
</gene>
<feature type="transmembrane region" description="Helical" evidence="9">
    <location>
        <begin position="192"/>
        <end position="215"/>
    </location>
</feature>
<evidence type="ECO:0000256" key="5">
    <source>
        <dbReference type="ARBA" id="ARBA00022692"/>
    </source>
</evidence>
<dbReference type="eggNOG" id="COG0168">
    <property type="taxonomic scope" value="Bacteria"/>
</dbReference>
<feature type="transmembrane region" description="Helical" evidence="9">
    <location>
        <begin position="458"/>
        <end position="481"/>
    </location>
</feature>
<dbReference type="Proteomes" id="UP000095546">
    <property type="component" value="Unassembled WGS sequence"/>
</dbReference>
<keyword evidence="3" id="KW-0813">Transport</keyword>
<comment type="similarity">
    <text evidence="2">Belongs to the TrkH potassium transport family.</text>
</comment>
<accession>A0A173ZUE0</accession>
<reference evidence="10 11" key="1">
    <citation type="submission" date="2015-09" db="EMBL/GenBank/DDBJ databases">
        <authorList>
            <consortium name="Pathogen Informatics"/>
        </authorList>
    </citation>
    <scope>NUCLEOTIDE SEQUENCE [LARGE SCALE GENOMIC DNA]</scope>
    <source>
        <strain evidence="10 11">2789STDY5608828</strain>
    </source>
</reference>
<keyword evidence="4" id="KW-1003">Cell membrane</keyword>
<evidence type="ECO:0000256" key="8">
    <source>
        <dbReference type="ARBA" id="ARBA00023136"/>
    </source>
</evidence>
<dbReference type="STRING" id="187979.ERS852385_01389"/>
<organism evidence="10 11">
    <name type="scientific">Mitsuokella jalaludinii</name>
    <dbReference type="NCBI Taxonomy" id="187979"/>
    <lineage>
        <taxon>Bacteria</taxon>
        <taxon>Bacillati</taxon>
        <taxon>Bacillota</taxon>
        <taxon>Negativicutes</taxon>
        <taxon>Selenomonadales</taxon>
        <taxon>Selenomonadaceae</taxon>
        <taxon>Mitsuokella</taxon>
    </lineage>
</organism>
<dbReference type="RefSeq" id="WP_055161797.1">
    <property type="nucleotide sequence ID" value="NZ_CABIWZ010000008.1"/>
</dbReference>
<evidence type="ECO:0000256" key="2">
    <source>
        <dbReference type="ARBA" id="ARBA00009137"/>
    </source>
</evidence>
<dbReference type="PANTHER" id="PTHR32024:SF2">
    <property type="entry name" value="TRK SYSTEM POTASSIUM UPTAKE PROTEIN TRKG-RELATED"/>
    <property type="match status" value="1"/>
</dbReference>
<feature type="transmembrane region" description="Helical" evidence="9">
    <location>
        <begin position="45"/>
        <end position="65"/>
    </location>
</feature>
<comment type="subcellular location">
    <subcellularLocation>
        <location evidence="1">Cell membrane</location>
        <topology evidence="1">Multi-pass membrane protein</topology>
    </subcellularLocation>
</comment>
<evidence type="ECO:0000256" key="4">
    <source>
        <dbReference type="ARBA" id="ARBA00022475"/>
    </source>
</evidence>
<keyword evidence="8 9" id="KW-0472">Membrane</keyword>
<dbReference type="EMBL" id="CYYU01000008">
    <property type="protein sequence ID" value="CUN79617.1"/>
    <property type="molecule type" value="Genomic_DNA"/>
</dbReference>
<feature type="transmembrane region" description="Helical" evidence="9">
    <location>
        <begin position="235"/>
        <end position="259"/>
    </location>
</feature>
<dbReference type="PANTHER" id="PTHR32024">
    <property type="entry name" value="TRK SYSTEM POTASSIUM UPTAKE PROTEIN TRKG-RELATED"/>
    <property type="match status" value="1"/>
</dbReference>
<evidence type="ECO:0000256" key="7">
    <source>
        <dbReference type="ARBA" id="ARBA00023065"/>
    </source>
</evidence>
<dbReference type="InterPro" id="IPR003445">
    <property type="entry name" value="Cat_transpt"/>
</dbReference>
<keyword evidence="6 9" id="KW-1133">Transmembrane helix</keyword>
<keyword evidence="7" id="KW-0406">Ion transport</keyword>
<dbReference type="GO" id="GO:0030001">
    <property type="term" value="P:metal ion transport"/>
    <property type="evidence" value="ECO:0007669"/>
    <property type="project" value="UniProtKB-ARBA"/>
</dbReference>
<keyword evidence="11" id="KW-1185">Reference proteome</keyword>
<name>A0A173ZUE0_9FIRM</name>
<evidence type="ECO:0000256" key="9">
    <source>
        <dbReference type="SAM" id="Phobius"/>
    </source>
</evidence>
<dbReference type="GO" id="GO:0005886">
    <property type="term" value="C:plasma membrane"/>
    <property type="evidence" value="ECO:0007669"/>
    <property type="project" value="UniProtKB-SubCell"/>
</dbReference>
<feature type="transmembrane region" description="Helical" evidence="9">
    <location>
        <begin position="77"/>
        <end position="98"/>
    </location>
</feature>
<evidence type="ECO:0000256" key="6">
    <source>
        <dbReference type="ARBA" id="ARBA00022989"/>
    </source>
</evidence>
<dbReference type="Pfam" id="PF02386">
    <property type="entry name" value="TrkH"/>
    <property type="match status" value="1"/>
</dbReference>